<comment type="cofactor">
    <cofactor evidence="1">
        <name>pyridoxal 5'-phosphate</name>
        <dbReference type="ChEBI" id="CHEBI:597326"/>
    </cofactor>
</comment>
<organism evidence="9 10">
    <name type="scientific">Chaetoceros tenuissimus</name>
    <dbReference type="NCBI Taxonomy" id="426638"/>
    <lineage>
        <taxon>Eukaryota</taxon>
        <taxon>Sar</taxon>
        <taxon>Stramenopiles</taxon>
        <taxon>Ochrophyta</taxon>
        <taxon>Bacillariophyta</taxon>
        <taxon>Coscinodiscophyceae</taxon>
        <taxon>Chaetocerotophycidae</taxon>
        <taxon>Chaetocerotales</taxon>
        <taxon>Chaetocerotaceae</taxon>
        <taxon>Chaetoceros</taxon>
    </lineage>
</organism>
<dbReference type="FunFam" id="3.40.640.10:FF:000012">
    <property type="entry name" value="alanine aminotransferase 2"/>
    <property type="match status" value="1"/>
</dbReference>
<gene>
    <name evidence="9" type="ORF">CTEN210_04714</name>
</gene>
<keyword evidence="3" id="KW-0032">Aminotransferase</keyword>
<accession>A0AAD3CM87</accession>
<evidence type="ECO:0000256" key="3">
    <source>
        <dbReference type="ARBA" id="ARBA00022576"/>
    </source>
</evidence>
<dbReference type="GO" id="GO:0030170">
    <property type="term" value="F:pyridoxal phosphate binding"/>
    <property type="evidence" value="ECO:0007669"/>
    <property type="project" value="InterPro"/>
</dbReference>
<dbReference type="AlphaFoldDB" id="A0AAD3CM87"/>
<dbReference type="InterPro" id="IPR015424">
    <property type="entry name" value="PyrdxlP-dep_Trfase"/>
</dbReference>
<keyword evidence="10" id="KW-1185">Reference proteome</keyword>
<comment type="similarity">
    <text evidence="6">Belongs to the class-I pyridoxal-phosphate-dependent aminotransferase family. Alanine aminotransferase subfamily.</text>
</comment>
<evidence type="ECO:0000256" key="7">
    <source>
        <dbReference type="SAM" id="SignalP"/>
    </source>
</evidence>
<dbReference type="Gene3D" id="1.10.287.1970">
    <property type="match status" value="1"/>
</dbReference>
<dbReference type="InterPro" id="IPR004839">
    <property type="entry name" value="Aminotransferase_I/II_large"/>
</dbReference>
<dbReference type="FunFam" id="1.10.287.1970:FF:000001">
    <property type="entry name" value="Alanine aminotransferase 2"/>
    <property type="match status" value="1"/>
</dbReference>
<evidence type="ECO:0000313" key="10">
    <source>
        <dbReference type="Proteomes" id="UP001054902"/>
    </source>
</evidence>
<dbReference type="PANTHER" id="PTHR11751:SF29">
    <property type="entry name" value="ALANINE TRANSAMINASE"/>
    <property type="match status" value="1"/>
</dbReference>
<evidence type="ECO:0000259" key="8">
    <source>
        <dbReference type="Pfam" id="PF00155"/>
    </source>
</evidence>
<keyword evidence="5" id="KW-0663">Pyridoxal phosphate</keyword>
<dbReference type="Gene3D" id="3.40.640.10">
    <property type="entry name" value="Type I PLP-dependent aspartate aminotransferase-like (Major domain)"/>
    <property type="match status" value="1"/>
</dbReference>
<dbReference type="GO" id="GO:0004021">
    <property type="term" value="F:L-alanine:2-oxoglutarate aminotransferase activity"/>
    <property type="evidence" value="ECO:0007669"/>
    <property type="project" value="TreeGrafter"/>
</dbReference>
<keyword evidence="4" id="KW-0808">Transferase</keyword>
<feature type="signal peptide" evidence="7">
    <location>
        <begin position="1"/>
        <end position="21"/>
    </location>
</feature>
<reference evidence="9 10" key="1">
    <citation type="journal article" date="2021" name="Sci. Rep.">
        <title>The genome of the diatom Chaetoceros tenuissimus carries an ancient integrated fragment of an extant virus.</title>
        <authorList>
            <person name="Hongo Y."/>
            <person name="Kimura K."/>
            <person name="Takaki Y."/>
            <person name="Yoshida Y."/>
            <person name="Baba S."/>
            <person name="Kobayashi G."/>
            <person name="Nagasaki K."/>
            <person name="Hano T."/>
            <person name="Tomaru Y."/>
        </authorList>
    </citation>
    <scope>NUCLEOTIDE SEQUENCE [LARGE SCALE GENOMIC DNA]</scope>
    <source>
        <strain evidence="9 10">NIES-3715</strain>
    </source>
</reference>
<evidence type="ECO:0000256" key="5">
    <source>
        <dbReference type="ARBA" id="ARBA00022898"/>
    </source>
</evidence>
<evidence type="ECO:0000256" key="1">
    <source>
        <dbReference type="ARBA" id="ARBA00001933"/>
    </source>
</evidence>
<name>A0AAD3CM87_9STRA</name>
<protein>
    <recommendedName>
        <fullName evidence="8">Aminotransferase class I/classII large domain-containing protein</fullName>
    </recommendedName>
</protein>
<evidence type="ECO:0000256" key="4">
    <source>
        <dbReference type="ARBA" id="ARBA00022679"/>
    </source>
</evidence>
<evidence type="ECO:0000256" key="6">
    <source>
        <dbReference type="ARBA" id="ARBA00025785"/>
    </source>
</evidence>
<evidence type="ECO:0000256" key="2">
    <source>
        <dbReference type="ARBA" id="ARBA00011738"/>
    </source>
</evidence>
<comment type="subunit">
    <text evidence="2">Homodimer.</text>
</comment>
<dbReference type="Proteomes" id="UP001054902">
    <property type="component" value="Unassembled WGS sequence"/>
</dbReference>
<dbReference type="InterPro" id="IPR015422">
    <property type="entry name" value="PyrdxlP-dep_Trfase_small"/>
</dbReference>
<keyword evidence="7" id="KW-0732">Signal</keyword>
<sequence length="517" mass="57268">MKLNTLLQSWLLSSLTLNVAASTSFFKEVVPTKRLTEDSMCQKLRNMEYAVRGKVVIKADEINTLLKSSPKGTFNFDHIVYTNIGNPHSVGQKPLTWPRQVLALADLPNEFGIDHPDVEKMFPSDAIARARQIKDALDGHGTGAYTHSQGPLQFRQEICDFIEERDDLKKGSVDPKCIFMTNGASSGIEMILNALISSPKSGIMIPIPQYPIYSATIDRFGGTQVGYYLDENKGWDMNVAELERALAQAKKEGVDVNSFVLINPGNPTGQVLNKKAIQDILKFCSKHNLLLLADEVYQENVYREDAEFYSCRRAARDIGLDQSGLELVSFHSTSKGLYGECGRRGGYMELMGFDSAVRDQLYKLASSHLCSNTPGQIMTSLMVNGPKKGDASYEKHESEKNAIFESLAKRASIVSDGFNKIPGFSCQTVAGSMYCFPRVEMPQGAIKYAKKTGMPVDTLYAVSLLEKTGICVVPASGFGQEEGRHGFRTTFLPSEEEMVRVVGAVRDHYTAFCNEYK</sequence>
<feature type="domain" description="Aminotransferase class I/classII large" evidence="8">
    <location>
        <begin position="127"/>
        <end position="504"/>
    </location>
</feature>
<comment type="caution">
    <text evidence="9">The sequence shown here is derived from an EMBL/GenBank/DDBJ whole genome shotgun (WGS) entry which is preliminary data.</text>
</comment>
<dbReference type="EMBL" id="BLLK01000027">
    <property type="protein sequence ID" value="GFH48238.1"/>
    <property type="molecule type" value="Genomic_DNA"/>
</dbReference>
<proteinExistence type="inferred from homology"/>
<dbReference type="CDD" id="cd00609">
    <property type="entry name" value="AAT_like"/>
    <property type="match status" value="1"/>
</dbReference>
<dbReference type="SUPFAM" id="SSF53383">
    <property type="entry name" value="PLP-dependent transferases"/>
    <property type="match status" value="1"/>
</dbReference>
<dbReference type="Gene3D" id="3.90.1150.10">
    <property type="entry name" value="Aspartate Aminotransferase, domain 1"/>
    <property type="match status" value="1"/>
</dbReference>
<dbReference type="InterPro" id="IPR015421">
    <property type="entry name" value="PyrdxlP-dep_Trfase_major"/>
</dbReference>
<dbReference type="InterPro" id="IPR045088">
    <property type="entry name" value="ALAT1/2-like"/>
</dbReference>
<feature type="chain" id="PRO_5041998147" description="Aminotransferase class I/classII large domain-containing protein" evidence="7">
    <location>
        <begin position="22"/>
        <end position="517"/>
    </location>
</feature>
<dbReference type="FunFam" id="3.90.1150.10:FF:000151">
    <property type="entry name" value="Alanine aminotransferase 2"/>
    <property type="match status" value="1"/>
</dbReference>
<dbReference type="PANTHER" id="PTHR11751">
    <property type="entry name" value="ALANINE AMINOTRANSFERASE"/>
    <property type="match status" value="1"/>
</dbReference>
<dbReference type="Pfam" id="PF00155">
    <property type="entry name" value="Aminotran_1_2"/>
    <property type="match status" value="1"/>
</dbReference>
<evidence type="ECO:0000313" key="9">
    <source>
        <dbReference type="EMBL" id="GFH48238.1"/>
    </source>
</evidence>